<evidence type="ECO:0000259" key="5">
    <source>
        <dbReference type="PROSITE" id="PS50405"/>
    </source>
</evidence>
<feature type="region of interest" description="Disordered" evidence="4">
    <location>
        <begin position="1"/>
        <end position="22"/>
    </location>
</feature>
<dbReference type="EC" id="2.5.1.18" evidence="1"/>
<accession>A0A2S4KYM2</accession>
<dbReference type="InterPro" id="IPR036249">
    <property type="entry name" value="Thioredoxin-like_sf"/>
</dbReference>
<sequence length="226" mass="25482">MAATEDKIVSNGKAAHPQSGEVVEGDPEFDGRVIIYVIKADETSYINYVKPLILARELDVPHVLSIIDTHSQWYYSIHPERYVPAIRDKDPVTGEDAIVFEGTACLQYLAERFDKNGDWTGRTAAEKAAVMSWTEYQTAGIGFHSNTLKQWDVLETQLSKPGQDYIAVGSRPTLADLAYYPFAMPWMFKFLGVEARDWPHIEEWAERMSARPAFKTVLETAPTIGH</sequence>
<dbReference type="GO" id="GO:0004364">
    <property type="term" value="F:glutathione transferase activity"/>
    <property type="evidence" value="ECO:0007669"/>
    <property type="project" value="UniProtKB-EC"/>
</dbReference>
<comment type="catalytic activity">
    <reaction evidence="3">
        <text>RX + glutathione = an S-substituted glutathione + a halide anion + H(+)</text>
        <dbReference type="Rhea" id="RHEA:16437"/>
        <dbReference type="ChEBI" id="CHEBI:15378"/>
        <dbReference type="ChEBI" id="CHEBI:16042"/>
        <dbReference type="ChEBI" id="CHEBI:17792"/>
        <dbReference type="ChEBI" id="CHEBI:57925"/>
        <dbReference type="ChEBI" id="CHEBI:90779"/>
        <dbReference type="EC" id="2.5.1.18"/>
    </reaction>
</comment>
<dbReference type="Gene3D" id="1.20.1050.130">
    <property type="match status" value="2"/>
</dbReference>
<reference evidence="6 7" key="1">
    <citation type="submission" date="2018-01" db="EMBL/GenBank/DDBJ databases">
        <title>Harnessing the power of phylogenomics to disentangle the directionality and signatures of interkingdom host jumping in the parasitic fungal genus Tolypocladium.</title>
        <authorList>
            <person name="Quandt C.A."/>
            <person name="Patterson W."/>
            <person name="Spatafora J.W."/>
        </authorList>
    </citation>
    <scope>NUCLEOTIDE SEQUENCE [LARGE SCALE GENOMIC DNA]</scope>
    <source>
        <strain evidence="6 7">NRBC 100945</strain>
    </source>
</reference>
<protein>
    <recommendedName>
        <fullName evidence="1">glutathione transferase</fullName>
        <ecNumber evidence="1">2.5.1.18</ecNumber>
    </recommendedName>
</protein>
<dbReference type="AlphaFoldDB" id="A0A2S4KYM2"/>
<evidence type="ECO:0000256" key="4">
    <source>
        <dbReference type="SAM" id="MobiDB-lite"/>
    </source>
</evidence>
<dbReference type="InterPro" id="IPR036282">
    <property type="entry name" value="Glutathione-S-Trfase_C_sf"/>
</dbReference>
<name>A0A2S4KYM2_9HYPO</name>
<keyword evidence="2 6" id="KW-0808">Transferase</keyword>
<feature type="domain" description="GST C-terminal" evidence="5">
    <location>
        <begin position="99"/>
        <end position="226"/>
    </location>
</feature>
<evidence type="ECO:0000256" key="3">
    <source>
        <dbReference type="ARBA" id="ARBA00047960"/>
    </source>
</evidence>
<proteinExistence type="predicted"/>
<gene>
    <name evidence="6" type="ORF">TPAR_04509</name>
</gene>
<dbReference type="PROSITE" id="PS50405">
    <property type="entry name" value="GST_CTER"/>
    <property type="match status" value="1"/>
</dbReference>
<dbReference type="InterPro" id="IPR004046">
    <property type="entry name" value="GST_C"/>
</dbReference>
<dbReference type="OrthoDB" id="2789670at2759"/>
<evidence type="ECO:0000256" key="2">
    <source>
        <dbReference type="ARBA" id="ARBA00022679"/>
    </source>
</evidence>
<dbReference type="PANTHER" id="PTHR44051">
    <property type="entry name" value="GLUTATHIONE S-TRANSFERASE-RELATED"/>
    <property type="match status" value="1"/>
</dbReference>
<dbReference type="Proteomes" id="UP000237481">
    <property type="component" value="Unassembled WGS sequence"/>
</dbReference>
<keyword evidence="7" id="KW-1185">Reference proteome</keyword>
<dbReference type="SUPFAM" id="SSF47616">
    <property type="entry name" value="GST C-terminal domain-like"/>
    <property type="match status" value="1"/>
</dbReference>
<comment type="caution">
    <text evidence="6">The sequence shown here is derived from an EMBL/GenBank/DDBJ whole genome shotgun (WGS) entry which is preliminary data.</text>
</comment>
<dbReference type="SUPFAM" id="SSF52833">
    <property type="entry name" value="Thioredoxin-like"/>
    <property type="match status" value="1"/>
</dbReference>
<organism evidence="6 7">
    <name type="scientific">Tolypocladium paradoxum</name>
    <dbReference type="NCBI Taxonomy" id="94208"/>
    <lineage>
        <taxon>Eukaryota</taxon>
        <taxon>Fungi</taxon>
        <taxon>Dikarya</taxon>
        <taxon>Ascomycota</taxon>
        <taxon>Pezizomycotina</taxon>
        <taxon>Sordariomycetes</taxon>
        <taxon>Hypocreomycetidae</taxon>
        <taxon>Hypocreales</taxon>
        <taxon>Ophiocordycipitaceae</taxon>
        <taxon>Tolypocladium</taxon>
    </lineage>
</organism>
<dbReference type="Pfam" id="PF00043">
    <property type="entry name" value="GST_C"/>
    <property type="match status" value="1"/>
</dbReference>
<dbReference type="STRING" id="94208.A0A2S4KYM2"/>
<evidence type="ECO:0000313" key="7">
    <source>
        <dbReference type="Proteomes" id="UP000237481"/>
    </source>
</evidence>
<dbReference type="PANTHER" id="PTHR44051:SF20">
    <property type="entry name" value="GLUTATHIONE TRANSFERASE 1 (EUROFUNG)"/>
    <property type="match status" value="1"/>
</dbReference>
<evidence type="ECO:0000313" key="6">
    <source>
        <dbReference type="EMBL" id="POR35289.1"/>
    </source>
</evidence>
<evidence type="ECO:0000256" key="1">
    <source>
        <dbReference type="ARBA" id="ARBA00012452"/>
    </source>
</evidence>
<dbReference type="EMBL" id="PKSG01000452">
    <property type="protein sequence ID" value="POR35289.1"/>
    <property type="molecule type" value="Genomic_DNA"/>
</dbReference>
<dbReference type="InterPro" id="IPR010987">
    <property type="entry name" value="Glutathione-S-Trfase_C-like"/>
</dbReference>